<proteinExistence type="inferred from homology"/>
<comment type="catalytic activity">
    <reaction evidence="1">
        <text>Random endo-hydrolysis of N-acetyl-beta-D-glucosaminide (1-&gt;4)-beta-linkages in chitin and chitodextrins.</text>
        <dbReference type="EC" id="3.2.1.14"/>
    </reaction>
</comment>
<keyword evidence="4" id="KW-0146">Chitin degradation</keyword>
<dbReference type="InterPro" id="IPR045321">
    <property type="entry name" value="Cts1-like"/>
</dbReference>
<protein>
    <recommendedName>
        <fullName evidence="2">chitinase</fullName>
        <ecNumber evidence="2">3.2.1.14</ecNumber>
    </recommendedName>
</protein>
<evidence type="ECO:0000256" key="7">
    <source>
        <dbReference type="ARBA" id="ARBA00023326"/>
    </source>
</evidence>
<dbReference type="InterPro" id="IPR050542">
    <property type="entry name" value="Glycosyl_Hydrlase18_Chitinase"/>
</dbReference>
<evidence type="ECO:0000256" key="10">
    <source>
        <dbReference type="SAM" id="Phobius"/>
    </source>
</evidence>
<keyword evidence="10" id="KW-0472">Membrane</keyword>
<dbReference type="SUPFAM" id="SSF51445">
    <property type="entry name" value="(Trans)glycosidases"/>
    <property type="match status" value="1"/>
</dbReference>
<dbReference type="AlphaFoldDB" id="A0AAV5E5Y5"/>
<keyword evidence="3 8" id="KW-0378">Hydrolase</keyword>
<comment type="caution">
    <text evidence="13">The sequence shown here is derived from an EMBL/GenBank/DDBJ whole genome shotgun (WGS) entry which is preliminary data.</text>
</comment>
<name>A0AAV5E5Y5_ELECO</name>
<reference evidence="13" key="1">
    <citation type="journal article" date="2018" name="DNA Res.">
        <title>Multiple hybrid de novo genome assembly of finger millet, an orphan allotetraploid crop.</title>
        <authorList>
            <person name="Hatakeyama M."/>
            <person name="Aluri S."/>
            <person name="Balachadran M.T."/>
            <person name="Sivarajan S.R."/>
            <person name="Patrignani A."/>
            <person name="Gruter S."/>
            <person name="Poveda L."/>
            <person name="Shimizu-Inatsugi R."/>
            <person name="Baeten J."/>
            <person name="Francoijs K.J."/>
            <person name="Nataraja K.N."/>
            <person name="Reddy Y.A.N."/>
            <person name="Phadnis S."/>
            <person name="Ravikumar R.L."/>
            <person name="Schlapbach R."/>
            <person name="Sreeman S.M."/>
            <person name="Shimizu K.K."/>
        </authorList>
    </citation>
    <scope>NUCLEOTIDE SEQUENCE</scope>
</reference>
<dbReference type="EMBL" id="BQKI01000073">
    <property type="protein sequence ID" value="GJN18007.1"/>
    <property type="molecule type" value="Genomic_DNA"/>
</dbReference>
<feature type="chain" id="PRO_5043887524" description="chitinase" evidence="11">
    <location>
        <begin position="24"/>
        <end position="307"/>
    </location>
</feature>
<evidence type="ECO:0000256" key="6">
    <source>
        <dbReference type="ARBA" id="ARBA00023295"/>
    </source>
</evidence>
<feature type="domain" description="GH18" evidence="12">
    <location>
        <begin position="24"/>
        <end position="307"/>
    </location>
</feature>
<evidence type="ECO:0000256" key="8">
    <source>
        <dbReference type="RuleBase" id="RU000489"/>
    </source>
</evidence>
<comment type="similarity">
    <text evidence="9">Belongs to the glycosyl hydrolase 18 family.</text>
</comment>
<dbReference type="PANTHER" id="PTHR45708:SF25">
    <property type="entry name" value="CHITINASE"/>
    <property type="match status" value="1"/>
</dbReference>
<evidence type="ECO:0000256" key="2">
    <source>
        <dbReference type="ARBA" id="ARBA00012729"/>
    </source>
</evidence>
<accession>A0AAV5E5Y5</accession>
<dbReference type="GO" id="GO:0008843">
    <property type="term" value="F:endochitinase activity"/>
    <property type="evidence" value="ECO:0007669"/>
    <property type="project" value="UniProtKB-EC"/>
</dbReference>
<feature type="signal peptide" evidence="11">
    <location>
        <begin position="1"/>
        <end position="23"/>
    </location>
</feature>
<reference evidence="13" key="2">
    <citation type="submission" date="2021-12" db="EMBL/GenBank/DDBJ databases">
        <title>Resequencing data analysis of finger millet.</title>
        <authorList>
            <person name="Hatakeyama M."/>
            <person name="Aluri S."/>
            <person name="Balachadran M.T."/>
            <person name="Sivarajan S.R."/>
            <person name="Poveda L."/>
            <person name="Shimizu-Inatsugi R."/>
            <person name="Schlapbach R."/>
            <person name="Sreeman S.M."/>
            <person name="Shimizu K.K."/>
        </authorList>
    </citation>
    <scope>NUCLEOTIDE SEQUENCE</scope>
</reference>
<evidence type="ECO:0000256" key="9">
    <source>
        <dbReference type="RuleBase" id="RU004453"/>
    </source>
</evidence>
<evidence type="ECO:0000256" key="4">
    <source>
        <dbReference type="ARBA" id="ARBA00023024"/>
    </source>
</evidence>
<dbReference type="PROSITE" id="PS01095">
    <property type="entry name" value="GH18_1"/>
    <property type="match status" value="1"/>
</dbReference>
<evidence type="ECO:0000313" key="13">
    <source>
        <dbReference type="EMBL" id="GJN18007.1"/>
    </source>
</evidence>
<keyword evidence="14" id="KW-1185">Reference proteome</keyword>
<evidence type="ECO:0000259" key="12">
    <source>
        <dbReference type="PROSITE" id="PS51910"/>
    </source>
</evidence>
<evidence type="ECO:0000313" key="14">
    <source>
        <dbReference type="Proteomes" id="UP001054889"/>
    </source>
</evidence>
<keyword evidence="7" id="KW-0119">Carbohydrate metabolism</keyword>
<dbReference type="Pfam" id="PF00704">
    <property type="entry name" value="Glyco_hydro_18"/>
    <property type="match status" value="1"/>
</dbReference>
<dbReference type="GO" id="GO:0005576">
    <property type="term" value="C:extracellular region"/>
    <property type="evidence" value="ECO:0007669"/>
    <property type="project" value="TreeGrafter"/>
</dbReference>
<keyword evidence="10" id="KW-0812">Transmembrane</keyword>
<evidence type="ECO:0000256" key="1">
    <source>
        <dbReference type="ARBA" id="ARBA00000822"/>
    </source>
</evidence>
<dbReference type="GO" id="GO:0006032">
    <property type="term" value="P:chitin catabolic process"/>
    <property type="evidence" value="ECO:0007669"/>
    <property type="project" value="UniProtKB-KW"/>
</dbReference>
<dbReference type="PROSITE" id="PS51910">
    <property type="entry name" value="GH18_2"/>
    <property type="match status" value="1"/>
</dbReference>
<evidence type="ECO:0000256" key="11">
    <source>
        <dbReference type="SAM" id="SignalP"/>
    </source>
</evidence>
<dbReference type="GO" id="GO:0000272">
    <property type="term" value="P:polysaccharide catabolic process"/>
    <property type="evidence" value="ECO:0007669"/>
    <property type="project" value="UniProtKB-KW"/>
</dbReference>
<dbReference type="Proteomes" id="UP001054889">
    <property type="component" value="Unassembled WGS sequence"/>
</dbReference>
<dbReference type="PANTHER" id="PTHR45708">
    <property type="entry name" value="ENDOCHITINASE"/>
    <property type="match status" value="1"/>
</dbReference>
<dbReference type="FunFam" id="3.20.20.80:FF:000015">
    <property type="entry name" value="Acidic endochitinase SE2"/>
    <property type="match status" value="1"/>
</dbReference>
<keyword evidence="10" id="KW-1133">Transmembrane helix</keyword>
<dbReference type="Gene3D" id="3.20.20.80">
    <property type="entry name" value="Glycosidases"/>
    <property type="match status" value="1"/>
</dbReference>
<dbReference type="InterPro" id="IPR017853">
    <property type="entry name" value="GH"/>
</dbReference>
<keyword evidence="7" id="KW-0624">Polysaccharide degradation</keyword>
<dbReference type="InterPro" id="IPR001223">
    <property type="entry name" value="Glyco_hydro18_cat"/>
</dbReference>
<organism evidence="13 14">
    <name type="scientific">Eleusine coracana subsp. coracana</name>
    <dbReference type="NCBI Taxonomy" id="191504"/>
    <lineage>
        <taxon>Eukaryota</taxon>
        <taxon>Viridiplantae</taxon>
        <taxon>Streptophyta</taxon>
        <taxon>Embryophyta</taxon>
        <taxon>Tracheophyta</taxon>
        <taxon>Spermatophyta</taxon>
        <taxon>Magnoliopsida</taxon>
        <taxon>Liliopsida</taxon>
        <taxon>Poales</taxon>
        <taxon>Poaceae</taxon>
        <taxon>PACMAD clade</taxon>
        <taxon>Chloridoideae</taxon>
        <taxon>Cynodonteae</taxon>
        <taxon>Eleusininae</taxon>
        <taxon>Eleusine</taxon>
    </lineage>
</organism>
<feature type="transmembrane region" description="Helical" evidence="10">
    <location>
        <begin position="39"/>
        <end position="59"/>
    </location>
</feature>
<dbReference type="CDD" id="cd02877">
    <property type="entry name" value="GH18_hevamine_XipI_class_III"/>
    <property type="match status" value="1"/>
</dbReference>
<evidence type="ECO:0000256" key="5">
    <source>
        <dbReference type="ARBA" id="ARBA00023157"/>
    </source>
</evidence>
<sequence>MMACNCNLVCAYLLLVLAHGAAGFKIGVYWGQSSDEGSLATTCGTGYYALVAMAFLPVFGSGQTPVLNLAGHCDPSGNGCAGLASEIASCQSRGIKVLLSIGGGVGSYKLASTADAQAVASYLWNTFLGGTSRSRPFGDAVLDGIDLDIEVGSDDHYDDLAKNLAWLYNKGAKGGKKTFMLTAAPQCPYPDASLGKALDTGLFDLVWVQFYYQASCQYAPGNASNLRIAWEHWTRALPSASIFLGLPASSDAAPAGGYIAPEDLVSRVLPVVNGSANYGGIMLWSRYYDMVNGYSAKLLGKGTYDTS</sequence>
<keyword evidence="11" id="KW-0732">Signal</keyword>
<evidence type="ECO:0000256" key="3">
    <source>
        <dbReference type="ARBA" id="ARBA00022801"/>
    </source>
</evidence>
<dbReference type="InterPro" id="IPR001579">
    <property type="entry name" value="Glyco_hydro_18_chit_AS"/>
</dbReference>
<gene>
    <name evidence="13" type="primary">gb05118</name>
    <name evidence="13" type="ORF">PR202_gb05118</name>
</gene>
<dbReference type="EC" id="3.2.1.14" evidence="2"/>
<keyword evidence="6 8" id="KW-0326">Glycosidase</keyword>
<keyword evidence="5" id="KW-1015">Disulfide bond</keyword>